<reference evidence="3" key="2">
    <citation type="submission" date="2018-06" db="EMBL/GenBank/DDBJ databases">
        <title>Genome sequence of Rhodanobacteraceae bacterium strain Dysh456.</title>
        <authorList>
            <person name="Fukui M."/>
        </authorList>
    </citation>
    <scope>NUCLEOTIDE SEQUENCE [LARGE SCALE GENOMIC DNA]</scope>
    <source>
        <strain evidence="3">Dysh456</strain>
    </source>
</reference>
<dbReference type="AlphaFoldDB" id="A0A2Z6E5L7"/>
<keyword evidence="3" id="KW-1185">Reference proteome</keyword>
<dbReference type="KEGG" id="rbd:ALSL_1384"/>
<evidence type="ECO:0000256" key="1">
    <source>
        <dbReference type="ARBA" id="ARBA00006484"/>
    </source>
</evidence>
<sequence>MQLDLSARHALVCGASQGIGRAAAIELARLGADVTVLARSAEALQAVVDALPRVREGQHHAWRVVDMLDTLALQTVAADLVAAAPAQVLINNSGGPPGGPIHTAEPEAFIAAFRQHVLAAQVLMQAVLPGMRAAGYGRIVNVISTSVKEPIPGLGVSNTVRAAMAGWSKTLSAELAADGITVNNVLPSYTETDRLRWLLATRAAREGRSEDDIAAELLSDIPARRFGRPEEVAAMIAFLCTPAAAYVNGVSIPVDGGHIRALN</sequence>
<dbReference type="RefSeq" id="WP_126537706.1">
    <property type="nucleotide sequence ID" value="NZ_AP018560.1"/>
</dbReference>
<dbReference type="Gene3D" id="3.40.50.720">
    <property type="entry name" value="NAD(P)-binding Rossmann-like Domain"/>
    <property type="match status" value="1"/>
</dbReference>
<dbReference type="Proteomes" id="UP000270530">
    <property type="component" value="Chromosome"/>
</dbReference>
<dbReference type="EMBL" id="AP018560">
    <property type="protein sequence ID" value="BBD80041.1"/>
    <property type="molecule type" value="Genomic_DNA"/>
</dbReference>
<accession>A0A2Z6E5L7</accession>
<dbReference type="PRINTS" id="PR00081">
    <property type="entry name" value="GDHRDH"/>
</dbReference>
<name>A0A2Z6E5L7_9GAMM</name>
<reference evidence="3" key="1">
    <citation type="submission" date="2018-04" db="EMBL/GenBank/DDBJ databases">
        <authorList>
            <person name="Watanabe M."/>
            <person name="Kojima H."/>
        </authorList>
    </citation>
    <scope>NUCLEOTIDE SEQUENCE [LARGE SCALE GENOMIC DNA]</scope>
    <source>
        <strain evidence="3">Dysh456</strain>
    </source>
</reference>
<dbReference type="InterPro" id="IPR036291">
    <property type="entry name" value="NAD(P)-bd_dom_sf"/>
</dbReference>
<dbReference type="InterPro" id="IPR050259">
    <property type="entry name" value="SDR"/>
</dbReference>
<dbReference type="InterPro" id="IPR002347">
    <property type="entry name" value="SDR_fam"/>
</dbReference>
<evidence type="ECO:0000313" key="2">
    <source>
        <dbReference type="EMBL" id="BBD80041.1"/>
    </source>
</evidence>
<dbReference type="SUPFAM" id="SSF51735">
    <property type="entry name" value="NAD(P)-binding Rossmann-fold domains"/>
    <property type="match status" value="1"/>
</dbReference>
<organism evidence="2 3">
    <name type="scientific">Aerosticca soli</name>
    <dbReference type="NCBI Taxonomy" id="2010829"/>
    <lineage>
        <taxon>Bacteria</taxon>
        <taxon>Pseudomonadati</taxon>
        <taxon>Pseudomonadota</taxon>
        <taxon>Gammaproteobacteria</taxon>
        <taxon>Lysobacterales</taxon>
        <taxon>Rhodanobacteraceae</taxon>
        <taxon>Aerosticca</taxon>
    </lineage>
</organism>
<dbReference type="PANTHER" id="PTHR42879:SF6">
    <property type="entry name" value="NADPH-DEPENDENT REDUCTASE BACG"/>
    <property type="match status" value="1"/>
</dbReference>
<dbReference type="Pfam" id="PF13561">
    <property type="entry name" value="adh_short_C2"/>
    <property type="match status" value="1"/>
</dbReference>
<proteinExistence type="inferred from homology"/>
<comment type="similarity">
    <text evidence="1">Belongs to the short-chain dehydrogenases/reductases (SDR) family.</text>
</comment>
<gene>
    <name evidence="2" type="ORF">ALSL_1384</name>
</gene>
<protein>
    <submittedName>
        <fullName evidence="2">3-oxoacyl-[acyl-carrier protein] reductase</fullName>
    </submittedName>
</protein>
<dbReference type="PANTHER" id="PTHR42879">
    <property type="entry name" value="3-OXOACYL-(ACYL-CARRIER-PROTEIN) REDUCTASE"/>
    <property type="match status" value="1"/>
</dbReference>
<evidence type="ECO:0000313" key="3">
    <source>
        <dbReference type="Proteomes" id="UP000270530"/>
    </source>
</evidence>
<dbReference type="OrthoDB" id="9804774at2"/>